<feature type="region of interest" description="Disordered" evidence="1">
    <location>
        <begin position="1"/>
        <end position="21"/>
    </location>
</feature>
<dbReference type="InterPro" id="IPR053178">
    <property type="entry name" value="Osmoadaptation_assoc"/>
</dbReference>
<comment type="caution">
    <text evidence="2">The sequence shown here is derived from an EMBL/GenBank/DDBJ whole genome shotgun (WGS) entry which is preliminary data.</text>
</comment>
<keyword evidence="3" id="KW-1185">Reference proteome</keyword>
<dbReference type="PANTHER" id="PTHR38111:SF2">
    <property type="entry name" value="FINGER DOMAIN PROTEIN, PUTATIVE (AFU_ORTHOLOGUE AFUA_1G01560)-RELATED"/>
    <property type="match status" value="1"/>
</dbReference>
<dbReference type="PANTHER" id="PTHR38111">
    <property type="entry name" value="ZN(2)-C6 FUNGAL-TYPE DOMAIN-CONTAINING PROTEIN-RELATED"/>
    <property type="match status" value="1"/>
</dbReference>
<evidence type="ECO:0000313" key="3">
    <source>
        <dbReference type="Proteomes" id="UP001397290"/>
    </source>
</evidence>
<feature type="region of interest" description="Disordered" evidence="1">
    <location>
        <begin position="232"/>
        <end position="254"/>
    </location>
</feature>
<reference evidence="2 3" key="1">
    <citation type="submission" date="2020-02" db="EMBL/GenBank/DDBJ databases">
        <title>Comparative genomics of the hypocrealean fungal genus Beauvera.</title>
        <authorList>
            <person name="Showalter D.N."/>
            <person name="Bushley K.E."/>
            <person name="Rehner S.A."/>
        </authorList>
    </citation>
    <scope>NUCLEOTIDE SEQUENCE [LARGE SCALE GENOMIC DNA]</scope>
    <source>
        <strain evidence="2 3">ARSEF4384</strain>
    </source>
</reference>
<dbReference type="AlphaFoldDB" id="A0AAW0RZJ6"/>
<accession>A0AAW0RZJ6</accession>
<dbReference type="EMBL" id="JAAHCF010000134">
    <property type="protein sequence ID" value="KAK8147654.1"/>
    <property type="molecule type" value="Genomic_DNA"/>
</dbReference>
<feature type="compositionally biased region" description="Polar residues" evidence="1">
    <location>
        <begin position="237"/>
        <end position="254"/>
    </location>
</feature>
<feature type="region of interest" description="Disordered" evidence="1">
    <location>
        <begin position="140"/>
        <end position="165"/>
    </location>
</feature>
<evidence type="ECO:0000256" key="1">
    <source>
        <dbReference type="SAM" id="MobiDB-lite"/>
    </source>
</evidence>
<protein>
    <recommendedName>
        <fullName evidence="4">Transcription factor domain-containing protein</fullName>
    </recommendedName>
</protein>
<gene>
    <name evidence="2" type="ORF">G3M48_001267</name>
</gene>
<dbReference type="Proteomes" id="UP001397290">
    <property type="component" value="Unassembled WGS sequence"/>
</dbReference>
<proteinExistence type="predicted"/>
<name>A0AAW0RZJ6_9HYPO</name>
<evidence type="ECO:0008006" key="4">
    <source>
        <dbReference type="Google" id="ProtNLM"/>
    </source>
</evidence>
<sequence length="687" mass="76772">MQRPTRRSATTQMQLGDKQKSSTPLSLVLASAFALQILHKPSPSTALPSLTPTRYQPFARQRHTSQKHPSPSHRLRLALISQTHPHLVLPASHPPAPSCLASSTASPLSQPVVENFPDTPTLTLLASALVGRTCSTSSANSARLVGSAATPPGPRPPSPGLRRPPCLEDALIPQLLIGLHIIAIRQQILLQLSTPPPLRPGCTPRQGTPQHAHIYSQLRYKFKEQCIGFAPVKTPRSKNSPKQPSPQASPNNQMTRLSGRFASALRIDDVQFDLKFFGDWFASIPTRVGTCELLDSATETFLDAFDDLRSGKKQLPTTLTKYGKALIILNKALGDPKQRRSPYTLCSVFMIMIAQMWAGKSAEGYMSHMVGICSILNSTIDEPWDDSFAQSLRYHLIIPACTEAIINPNISIDVRYLQVLKTGFGPYQSLDEEKGQPIESLDLPCLMRFPYLVRQPEMYYNEMLREYMRMQTECPFVRRRLMDLTNMVQATDKAKIALVRAQMHMGVAYTMMLSFTLVINAFLSALNPINVKLQQEALYYSQEALWITRISSKQLSTGAGFMPSALFSAWVATDDSEVIFSIASIMKQYDSYWAEPHYVTQYKTMKARIREIRDRKMAELHASGLRGMGVPDYTTSNGLEYTWGLDLPLMDSTSLNNDEPWALMSGACCARDEVPVNYYNWDPNLLR</sequence>
<organism evidence="2 3">
    <name type="scientific">Beauveria asiatica</name>
    <dbReference type="NCBI Taxonomy" id="1069075"/>
    <lineage>
        <taxon>Eukaryota</taxon>
        <taxon>Fungi</taxon>
        <taxon>Dikarya</taxon>
        <taxon>Ascomycota</taxon>
        <taxon>Pezizomycotina</taxon>
        <taxon>Sordariomycetes</taxon>
        <taxon>Hypocreomycetidae</taxon>
        <taxon>Hypocreales</taxon>
        <taxon>Cordycipitaceae</taxon>
        <taxon>Beauveria</taxon>
    </lineage>
</organism>
<evidence type="ECO:0000313" key="2">
    <source>
        <dbReference type="EMBL" id="KAK8147654.1"/>
    </source>
</evidence>